<dbReference type="Proteomes" id="UP001303946">
    <property type="component" value="Chromosome"/>
</dbReference>
<dbReference type="InterPro" id="IPR003661">
    <property type="entry name" value="HisK_dim/P_dom"/>
</dbReference>
<dbReference type="InterPro" id="IPR035965">
    <property type="entry name" value="PAS-like_dom_sf"/>
</dbReference>
<reference evidence="11 12" key="1">
    <citation type="submission" date="2023-10" db="EMBL/GenBank/DDBJ databases">
        <title>Bacteria for the degradation of biodegradable plastic PBAT(Polybutylene adipate terephthalate).</title>
        <authorList>
            <person name="Weon H.-Y."/>
            <person name="Yeon J."/>
        </authorList>
    </citation>
    <scope>NUCLEOTIDE SEQUENCE [LARGE SCALE GENOMIC DNA]</scope>
    <source>
        <strain evidence="11 12">SBD 7-3</strain>
    </source>
</reference>
<evidence type="ECO:0000259" key="9">
    <source>
        <dbReference type="PROSITE" id="PS50112"/>
    </source>
</evidence>
<dbReference type="SMART" id="SM00387">
    <property type="entry name" value="HATPase_c"/>
    <property type="match status" value="1"/>
</dbReference>
<dbReference type="InterPro" id="IPR011006">
    <property type="entry name" value="CheY-like_superfamily"/>
</dbReference>
<sequence>MARSALRPAIGYLLAGSFWIGGSDWLLAAVVHDVGTLALLSSAKGWVFVALTAALLYCVLSKYDRARDARDRHLRHLQALALMQEIADGSSDAIFAKDLEGRYLMCNREAQRVLAPGNESVLGRSDAEFFSPAEAAAIQRNDAAVIAGNETRTYEEALSTAKGSRVFLVTKGPLRDEAGQVTGMFGIARDITERERADQALREASRLLQAVEDSVLDHMAVLDGTGRIVGLNAAWKRFAEAGGLDPALYGEGADYLHACRLAASLSEADAACVADGVGAVLAGRLPVFAHEYACSSPAGKRWFQMSVTPLPCDLAGAVAVHTDVTHRRLAEDAVREREAQYRSIVSALDEGIMVFDLEGRLIACNPRAERFFGMALGELRQGHCMDHFSPCHADGSPMDEAELPLSRTLATGKPCHDVLVGVTPSGGTLRWLTVNAEPVCDGPAGEMSSVVTSFSDITERHLAEEQLRKLSMAVEQCPIGITIRDTRGRIEYVNDAFTRITGYTRDVAVGVHDDLLQLGRAPAARGDELSAALLRGETWRGEFTNVRRDGEGYDEFVHVAPIRQADGQVTHYLCIGEDVTERKRMGAELDRHRHRLQELVKERTRQLDELNAALIRSLDAVRQTELQLHDANAELVLSRDRAEAANRAKSVFLANMSHEIRTPMNAIIGMTYLLRRDATAPADIDRLDKVSGAAEHLLQVIDDILDLSKIEAGKLELESADFSLRAVLAASRSLVADRAEAKGLSVVVEPDHVPDGLRGDATRLKQALLNLLSNAVKFTEKGSVALRVNLLERRHDGVRLRFAVRDTGIGIPADKLDRLFAAFVQADASTTRRFGGTGLGLAITQRLAARMGGEVGVTSEPGVGSEFWFTANLQLGETAQALTPAQAPDAHSVRARHGGARVLLAEDNPINQEVALEFLRAAGLCVDVVGNGTQALDQVQRERYDLVLMDMQMPEMDGLEATRRIRQIPALAGLPILAVTANVFDEDLAVCLAAGMNGRVTKPVVPASLYAELSAWLPPRAGEAALDEQPLPAKATTAPAASQAATREATDGELDGFASLLGSSNFDSIARFAELAQSLHARFGEAAHDIERHLQRFDFVGATEVLKSLRATA</sequence>
<feature type="domain" description="PAS" evidence="9">
    <location>
        <begin position="337"/>
        <end position="379"/>
    </location>
</feature>
<dbReference type="InterPro" id="IPR003594">
    <property type="entry name" value="HATPase_dom"/>
</dbReference>
<dbReference type="PROSITE" id="PS50109">
    <property type="entry name" value="HIS_KIN"/>
    <property type="match status" value="1"/>
</dbReference>
<feature type="domain" description="PAC" evidence="10">
    <location>
        <begin position="152"/>
        <end position="203"/>
    </location>
</feature>
<evidence type="ECO:0000259" key="8">
    <source>
        <dbReference type="PROSITE" id="PS50110"/>
    </source>
</evidence>
<protein>
    <recommendedName>
        <fullName evidence="2">histidine kinase</fullName>
        <ecNumber evidence="2">2.7.13.3</ecNumber>
    </recommendedName>
</protein>
<dbReference type="PANTHER" id="PTHR45339">
    <property type="entry name" value="HYBRID SIGNAL TRANSDUCTION HISTIDINE KINASE J"/>
    <property type="match status" value="1"/>
</dbReference>
<dbReference type="InterPro" id="IPR036890">
    <property type="entry name" value="HATPase_C_sf"/>
</dbReference>
<keyword evidence="5" id="KW-0175">Coiled coil</keyword>
<dbReference type="PANTHER" id="PTHR45339:SF5">
    <property type="entry name" value="HISTIDINE KINASE"/>
    <property type="match status" value="1"/>
</dbReference>
<evidence type="ECO:0000256" key="1">
    <source>
        <dbReference type="ARBA" id="ARBA00000085"/>
    </source>
</evidence>
<organism evidence="11 12">
    <name type="scientific">Piscinibacter gummiphilus</name>
    <dbReference type="NCBI Taxonomy" id="946333"/>
    <lineage>
        <taxon>Bacteria</taxon>
        <taxon>Pseudomonadati</taxon>
        <taxon>Pseudomonadota</taxon>
        <taxon>Betaproteobacteria</taxon>
        <taxon>Burkholderiales</taxon>
        <taxon>Sphaerotilaceae</taxon>
        <taxon>Piscinibacter</taxon>
    </lineage>
</organism>
<name>A0ABZ0CSW7_9BURK</name>
<dbReference type="PRINTS" id="PR00344">
    <property type="entry name" value="BCTRLSENSOR"/>
</dbReference>
<evidence type="ECO:0000256" key="3">
    <source>
        <dbReference type="ARBA" id="ARBA00022553"/>
    </source>
</evidence>
<dbReference type="InterPro" id="IPR000014">
    <property type="entry name" value="PAS"/>
</dbReference>
<dbReference type="InterPro" id="IPR004358">
    <property type="entry name" value="Sig_transdc_His_kin-like_C"/>
</dbReference>
<feature type="domain" description="PAC" evidence="10">
    <location>
        <begin position="416"/>
        <end position="469"/>
    </location>
</feature>
<dbReference type="NCBIfam" id="TIGR00229">
    <property type="entry name" value="sensory_box"/>
    <property type="match status" value="3"/>
</dbReference>
<dbReference type="SMART" id="SM00091">
    <property type="entry name" value="PAS"/>
    <property type="match status" value="3"/>
</dbReference>
<dbReference type="SMART" id="SM00388">
    <property type="entry name" value="HisKA"/>
    <property type="match status" value="1"/>
</dbReference>
<dbReference type="CDD" id="cd00130">
    <property type="entry name" value="PAS"/>
    <property type="match status" value="3"/>
</dbReference>
<feature type="domain" description="PAS" evidence="9">
    <location>
        <begin position="79"/>
        <end position="149"/>
    </location>
</feature>
<feature type="domain" description="PAS" evidence="9">
    <location>
        <begin position="466"/>
        <end position="510"/>
    </location>
</feature>
<dbReference type="PROSITE" id="PS50113">
    <property type="entry name" value="PAC"/>
    <property type="match status" value="3"/>
</dbReference>
<dbReference type="InterPro" id="IPR001789">
    <property type="entry name" value="Sig_transdc_resp-reg_receiver"/>
</dbReference>
<dbReference type="CDD" id="cd00082">
    <property type="entry name" value="HisKA"/>
    <property type="match status" value="1"/>
</dbReference>
<dbReference type="InterPro" id="IPR013656">
    <property type="entry name" value="PAS_4"/>
</dbReference>
<feature type="domain" description="PAC" evidence="10">
    <location>
        <begin position="539"/>
        <end position="591"/>
    </location>
</feature>
<dbReference type="PROSITE" id="PS50112">
    <property type="entry name" value="PAS"/>
    <property type="match status" value="3"/>
</dbReference>
<dbReference type="Gene3D" id="3.30.450.20">
    <property type="entry name" value="PAS domain"/>
    <property type="match status" value="4"/>
</dbReference>
<dbReference type="EMBL" id="CP136336">
    <property type="protein sequence ID" value="WOB06012.1"/>
    <property type="molecule type" value="Genomic_DNA"/>
</dbReference>
<dbReference type="Gene3D" id="3.30.565.10">
    <property type="entry name" value="Histidine kinase-like ATPase, C-terminal domain"/>
    <property type="match status" value="1"/>
</dbReference>
<dbReference type="InterPro" id="IPR005467">
    <property type="entry name" value="His_kinase_dom"/>
</dbReference>
<feature type="domain" description="Histidine kinase" evidence="7">
    <location>
        <begin position="655"/>
        <end position="875"/>
    </location>
</feature>
<dbReference type="EC" id="2.7.13.3" evidence="2"/>
<dbReference type="Pfam" id="PF13426">
    <property type="entry name" value="PAS_9"/>
    <property type="match status" value="1"/>
</dbReference>
<dbReference type="RefSeq" id="WP_316698219.1">
    <property type="nucleotide sequence ID" value="NZ_CP136336.1"/>
</dbReference>
<dbReference type="CDD" id="cd17546">
    <property type="entry name" value="REC_hyHK_CKI1_RcsC-like"/>
    <property type="match status" value="1"/>
</dbReference>
<dbReference type="SUPFAM" id="SSF52172">
    <property type="entry name" value="CheY-like"/>
    <property type="match status" value="1"/>
</dbReference>
<dbReference type="Pfam" id="PF08448">
    <property type="entry name" value="PAS_4"/>
    <property type="match status" value="3"/>
</dbReference>
<dbReference type="SUPFAM" id="SSF55874">
    <property type="entry name" value="ATPase domain of HSP90 chaperone/DNA topoisomerase II/histidine kinase"/>
    <property type="match status" value="1"/>
</dbReference>
<accession>A0ABZ0CSW7</accession>
<evidence type="ECO:0000256" key="5">
    <source>
        <dbReference type="SAM" id="Coils"/>
    </source>
</evidence>
<proteinExistence type="predicted"/>
<dbReference type="SMART" id="SM00086">
    <property type="entry name" value="PAC"/>
    <property type="match status" value="4"/>
</dbReference>
<dbReference type="Pfam" id="PF02518">
    <property type="entry name" value="HATPase_c"/>
    <property type="match status" value="1"/>
</dbReference>
<dbReference type="Gene3D" id="1.10.287.130">
    <property type="match status" value="1"/>
</dbReference>
<keyword evidence="3 4" id="KW-0597">Phosphoprotein</keyword>
<dbReference type="SUPFAM" id="SSF47384">
    <property type="entry name" value="Homodimeric domain of signal transducing histidine kinase"/>
    <property type="match status" value="1"/>
</dbReference>
<dbReference type="InterPro" id="IPR000700">
    <property type="entry name" value="PAS-assoc_C"/>
</dbReference>
<evidence type="ECO:0000259" key="7">
    <source>
        <dbReference type="PROSITE" id="PS50109"/>
    </source>
</evidence>
<evidence type="ECO:0000256" key="4">
    <source>
        <dbReference type="PROSITE-ProRule" id="PRU00169"/>
    </source>
</evidence>
<feature type="domain" description="Response regulatory" evidence="8">
    <location>
        <begin position="901"/>
        <end position="1017"/>
    </location>
</feature>
<keyword evidence="12" id="KW-1185">Reference proteome</keyword>
<dbReference type="InterPro" id="IPR036097">
    <property type="entry name" value="HisK_dim/P_sf"/>
</dbReference>
<evidence type="ECO:0000313" key="12">
    <source>
        <dbReference type="Proteomes" id="UP001303946"/>
    </source>
</evidence>
<evidence type="ECO:0000256" key="2">
    <source>
        <dbReference type="ARBA" id="ARBA00012438"/>
    </source>
</evidence>
<dbReference type="CDD" id="cd16922">
    <property type="entry name" value="HATPase_EvgS-ArcB-TorS-like"/>
    <property type="match status" value="1"/>
</dbReference>
<dbReference type="Gene3D" id="3.40.50.2300">
    <property type="match status" value="1"/>
</dbReference>
<gene>
    <name evidence="11" type="ORF">RXV79_13880</name>
</gene>
<dbReference type="Pfam" id="PF00072">
    <property type="entry name" value="Response_reg"/>
    <property type="match status" value="1"/>
</dbReference>
<dbReference type="SMART" id="SM00448">
    <property type="entry name" value="REC"/>
    <property type="match status" value="1"/>
</dbReference>
<dbReference type="Pfam" id="PF00512">
    <property type="entry name" value="HisKA"/>
    <property type="match status" value="1"/>
</dbReference>
<feature type="region of interest" description="Disordered" evidence="6">
    <location>
        <begin position="1027"/>
        <end position="1048"/>
    </location>
</feature>
<comment type="catalytic activity">
    <reaction evidence="1">
        <text>ATP + protein L-histidine = ADP + protein N-phospho-L-histidine.</text>
        <dbReference type="EC" id="2.7.13.3"/>
    </reaction>
</comment>
<dbReference type="PROSITE" id="PS50110">
    <property type="entry name" value="RESPONSE_REGULATORY"/>
    <property type="match status" value="1"/>
</dbReference>
<dbReference type="InterPro" id="IPR001610">
    <property type="entry name" value="PAC"/>
</dbReference>
<feature type="coiled-coil region" evidence="5">
    <location>
        <begin position="582"/>
        <end position="613"/>
    </location>
</feature>
<evidence type="ECO:0000313" key="11">
    <source>
        <dbReference type="EMBL" id="WOB06012.1"/>
    </source>
</evidence>
<evidence type="ECO:0000256" key="6">
    <source>
        <dbReference type="SAM" id="MobiDB-lite"/>
    </source>
</evidence>
<feature type="modified residue" description="4-aspartylphosphate" evidence="4">
    <location>
        <position position="950"/>
    </location>
</feature>
<feature type="compositionally biased region" description="Low complexity" evidence="6">
    <location>
        <begin position="1033"/>
        <end position="1047"/>
    </location>
</feature>
<dbReference type="SUPFAM" id="SSF55785">
    <property type="entry name" value="PYP-like sensor domain (PAS domain)"/>
    <property type="match status" value="4"/>
</dbReference>
<evidence type="ECO:0000259" key="10">
    <source>
        <dbReference type="PROSITE" id="PS50113"/>
    </source>
</evidence>